<keyword evidence="1" id="KW-0540">Nuclease</keyword>
<dbReference type="EMBL" id="OX458333">
    <property type="protein sequence ID" value="CAI8898369.1"/>
    <property type="molecule type" value="Genomic_DNA"/>
</dbReference>
<dbReference type="RefSeq" id="WP_026610937.1">
    <property type="nucleotide sequence ID" value="NZ_OX458333.1"/>
</dbReference>
<dbReference type="Pfam" id="PF01986">
    <property type="entry name" value="DUF123"/>
    <property type="match status" value="1"/>
</dbReference>
<dbReference type="InterPro" id="IPR002837">
    <property type="entry name" value="DUF123"/>
</dbReference>
<organism evidence="1 2">
    <name type="scientific">Methylocaldum szegediense</name>
    <dbReference type="NCBI Taxonomy" id="73780"/>
    <lineage>
        <taxon>Bacteria</taxon>
        <taxon>Pseudomonadati</taxon>
        <taxon>Pseudomonadota</taxon>
        <taxon>Gammaproteobacteria</taxon>
        <taxon>Methylococcales</taxon>
        <taxon>Methylococcaceae</taxon>
        <taxon>Methylocaldum</taxon>
    </lineage>
</organism>
<evidence type="ECO:0000313" key="1">
    <source>
        <dbReference type="EMBL" id="CAI8898369.1"/>
    </source>
</evidence>
<dbReference type="PANTHER" id="PTHR37460">
    <property type="entry name" value="ENDONUCLEASE III"/>
    <property type="match status" value="1"/>
</dbReference>
<dbReference type="Proteomes" id="UP001162030">
    <property type="component" value="Chromosome"/>
</dbReference>
<dbReference type="CDD" id="cd10441">
    <property type="entry name" value="GIY-YIG_COG1833"/>
    <property type="match status" value="1"/>
</dbReference>
<evidence type="ECO:0000313" key="2">
    <source>
        <dbReference type="Proteomes" id="UP001162030"/>
    </source>
</evidence>
<keyword evidence="1" id="KW-0378">Hydrolase</keyword>
<keyword evidence="2" id="KW-1185">Reference proteome</keyword>
<accession>A0ABN8X5Z7</accession>
<dbReference type="PANTHER" id="PTHR37460:SF1">
    <property type="entry name" value="ENDONUCLEASE III"/>
    <property type="match status" value="1"/>
</dbReference>
<name>A0ABN8X5Z7_9GAMM</name>
<sequence>MTFSTYQLLIHVPTHLPIQVGQLGMFDFPAGYYVYTGSAKRGLEARIARHLRKTKRLRWHIDYLLAAPGVEVDQVLRFEAAECEVNRLTPGRIVIARFGAGDCRAGCGSHLKYRVDGQLIG</sequence>
<gene>
    <name evidence="1" type="ORF">MSZNOR_3389</name>
</gene>
<dbReference type="GO" id="GO:0004519">
    <property type="term" value="F:endonuclease activity"/>
    <property type="evidence" value="ECO:0007669"/>
    <property type="project" value="UniProtKB-KW"/>
</dbReference>
<keyword evidence="1" id="KW-0255">Endonuclease</keyword>
<reference evidence="1 2" key="1">
    <citation type="submission" date="2023-03" db="EMBL/GenBank/DDBJ databases">
        <authorList>
            <person name="Pearce D."/>
        </authorList>
    </citation>
    <scope>NUCLEOTIDE SEQUENCE [LARGE SCALE GENOMIC DNA]</scope>
    <source>
        <strain evidence="1">Msz</strain>
    </source>
</reference>
<proteinExistence type="predicted"/>
<protein>
    <submittedName>
        <fullName evidence="1">Uri superfamily endonuclease</fullName>
    </submittedName>
</protein>